<gene>
    <name evidence="9" type="ORF">FB567DRAFT_456690</name>
</gene>
<evidence type="ECO:0000259" key="8">
    <source>
        <dbReference type="Pfam" id="PF01490"/>
    </source>
</evidence>
<feature type="transmembrane region" description="Helical" evidence="7">
    <location>
        <begin position="152"/>
        <end position="171"/>
    </location>
</feature>
<name>A0A8K0QSY4_9PLEO</name>
<dbReference type="InterPro" id="IPR013057">
    <property type="entry name" value="AA_transpt_TM"/>
</dbReference>
<keyword evidence="4 7" id="KW-1133">Transmembrane helix</keyword>
<feature type="transmembrane region" description="Helical" evidence="7">
    <location>
        <begin position="378"/>
        <end position="402"/>
    </location>
</feature>
<comment type="subcellular location">
    <subcellularLocation>
        <location evidence="1">Membrane</location>
        <topology evidence="1">Multi-pass membrane protein</topology>
    </subcellularLocation>
</comment>
<feature type="transmembrane region" description="Helical" evidence="7">
    <location>
        <begin position="351"/>
        <end position="372"/>
    </location>
</feature>
<evidence type="ECO:0000256" key="6">
    <source>
        <dbReference type="SAM" id="MobiDB-lite"/>
    </source>
</evidence>
<comment type="caution">
    <text evidence="9">The sequence shown here is derived from an EMBL/GenBank/DDBJ whole genome shotgun (WGS) entry which is preliminary data.</text>
</comment>
<feature type="compositionally biased region" description="Polar residues" evidence="6">
    <location>
        <begin position="1"/>
        <end position="11"/>
    </location>
</feature>
<evidence type="ECO:0000256" key="4">
    <source>
        <dbReference type="ARBA" id="ARBA00022989"/>
    </source>
</evidence>
<dbReference type="Proteomes" id="UP000813461">
    <property type="component" value="Unassembled WGS sequence"/>
</dbReference>
<keyword evidence="10" id="KW-1185">Reference proteome</keyword>
<dbReference type="EMBL" id="JAGMVJ010000030">
    <property type="protein sequence ID" value="KAH7069372.1"/>
    <property type="molecule type" value="Genomic_DNA"/>
</dbReference>
<dbReference type="GO" id="GO:0016020">
    <property type="term" value="C:membrane"/>
    <property type="evidence" value="ECO:0007669"/>
    <property type="project" value="UniProtKB-SubCell"/>
</dbReference>
<feature type="region of interest" description="Disordered" evidence="6">
    <location>
        <begin position="1"/>
        <end position="44"/>
    </location>
</feature>
<accession>A0A8K0QSY4</accession>
<comment type="similarity">
    <text evidence="2">Belongs to the amino acid/polyamine transporter 2 family.</text>
</comment>
<dbReference type="Gene3D" id="1.20.1740.10">
    <property type="entry name" value="Amino acid/polyamine transporter I"/>
    <property type="match status" value="1"/>
</dbReference>
<dbReference type="Pfam" id="PF01490">
    <property type="entry name" value="Aa_trans"/>
    <property type="match status" value="1"/>
</dbReference>
<evidence type="ECO:0000313" key="9">
    <source>
        <dbReference type="EMBL" id="KAH7069372.1"/>
    </source>
</evidence>
<dbReference type="OrthoDB" id="40134at2759"/>
<dbReference type="GO" id="GO:0015179">
    <property type="term" value="F:L-amino acid transmembrane transporter activity"/>
    <property type="evidence" value="ECO:0007669"/>
    <property type="project" value="TreeGrafter"/>
</dbReference>
<evidence type="ECO:0000256" key="1">
    <source>
        <dbReference type="ARBA" id="ARBA00004141"/>
    </source>
</evidence>
<feature type="transmembrane region" description="Helical" evidence="7">
    <location>
        <begin position="264"/>
        <end position="286"/>
    </location>
</feature>
<feature type="transmembrane region" description="Helical" evidence="7">
    <location>
        <begin position="120"/>
        <end position="146"/>
    </location>
</feature>
<organism evidence="9 10">
    <name type="scientific">Paraphoma chrysanthemicola</name>
    <dbReference type="NCBI Taxonomy" id="798071"/>
    <lineage>
        <taxon>Eukaryota</taxon>
        <taxon>Fungi</taxon>
        <taxon>Dikarya</taxon>
        <taxon>Ascomycota</taxon>
        <taxon>Pezizomycotina</taxon>
        <taxon>Dothideomycetes</taxon>
        <taxon>Pleosporomycetidae</taxon>
        <taxon>Pleosporales</taxon>
        <taxon>Pleosporineae</taxon>
        <taxon>Phaeosphaeriaceae</taxon>
        <taxon>Paraphoma</taxon>
    </lineage>
</organism>
<feature type="domain" description="Amino acid transporter transmembrane" evidence="8">
    <location>
        <begin position="116"/>
        <end position="439"/>
    </location>
</feature>
<reference evidence="9" key="1">
    <citation type="journal article" date="2021" name="Nat. Commun.">
        <title>Genetic determinants of endophytism in the Arabidopsis root mycobiome.</title>
        <authorList>
            <person name="Mesny F."/>
            <person name="Miyauchi S."/>
            <person name="Thiergart T."/>
            <person name="Pickel B."/>
            <person name="Atanasova L."/>
            <person name="Karlsson M."/>
            <person name="Huettel B."/>
            <person name="Barry K.W."/>
            <person name="Haridas S."/>
            <person name="Chen C."/>
            <person name="Bauer D."/>
            <person name="Andreopoulos W."/>
            <person name="Pangilinan J."/>
            <person name="LaButti K."/>
            <person name="Riley R."/>
            <person name="Lipzen A."/>
            <person name="Clum A."/>
            <person name="Drula E."/>
            <person name="Henrissat B."/>
            <person name="Kohler A."/>
            <person name="Grigoriev I.V."/>
            <person name="Martin F.M."/>
            <person name="Hacquard S."/>
        </authorList>
    </citation>
    <scope>NUCLEOTIDE SEQUENCE</scope>
    <source>
        <strain evidence="9">MPI-SDFR-AT-0120</strain>
    </source>
</reference>
<feature type="transmembrane region" description="Helical" evidence="7">
    <location>
        <begin position="414"/>
        <end position="437"/>
    </location>
</feature>
<dbReference type="AlphaFoldDB" id="A0A8K0QSY4"/>
<keyword evidence="5 7" id="KW-0472">Membrane</keyword>
<feature type="transmembrane region" description="Helical" evidence="7">
    <location>
        <begin position="306"/>
        <end position="330"/>
    </location>
</feature>
<evidence type="ECO:0000256" key="2">
    <source>
        <dbReference type="ARBA" id="ARBA00008066"/>
    </source>
</evidence>
<evidence type="ECO:0000256" key="3">
    <source>
        <dbReference type="ARBA" id="ARBA00022692"/>
    </source>
</evidence>
<feature type="transmembrane region" description="Helical" evidence="7">
    <location>
        <begin position="183"/>
        <end position="205"/>
    </location>
</feature>
<dbReference type="PANTHER" id="PTHR22950:SF479">
    <property type="entry name" value="AMINO ACID TRANSPORTER (EUROFUNG)-RELATED"/>
    <property type="match status" value="1"/>
</dbReference>
<sequence length="756" mass="84071">MRTSEPQQYSANGYDASYRNSTMDQEDDVSKKSDGSPYDGANMEKVETERRGSAVFRATMSEDSSYKVLNRWQASLIYITNQVGIGILSLPTAMQTLGLVPYPTVLNCVDCFQIIGGRPLAIIVGTAFVLNLILTCSSAIITMSIALNSISEHALCTILFILFPALVSWALCIPRKMKFMADFGIIATISIFAAVLIVMIALGAADPNNAPPGWDREINVVGNPSFAQGFTAVLNIAFAYAGNQAFVTVMAEMRDASKDFMPSMYILQIFAIPMYTIVGAVIYALAGQYTTSPALGSAPIIPSKVAYGILLPTLLGTSLVFGHTSIKYIFVEVLRMMKIEHEYDRNTKRTWGIWITITTVFWILAFILSNAIPIFDSILSISSALFVSWFTFGISGVMWLYINWDVQFNGWRKASMAILNWAIILATLFMNGAGLWASIDQLIETYNDPNTPVSNSFTCADNSLGLYWASELFIMCTPANYYKLKCNTIELAHVFFSKQSHYVRKLAGSPYSSQEIMPKEIWSYLRTLYVTIVKYAGTQNSLSTVISDITPEITTFSVPFYRFAPFGNRKFVAVGNRATAIRLHDGRILLLNPVPLEPAVQATLIALGGVHLIASDLGHHLYVKSYLDAWPEAKTIGVPGLENKRKDVQWDFICGDWRRGGPEDEFSFTKDFETVMFEGFITYCVAWYHKPTKTLIQSDLLMNLPCTEVRLGILPVLKFIRIADNGSNTRRLRPNRICFHVSLQSVPTHVRSGSSA</sequence>
<evidence type="ECO:0000256" key="7">
    <source>
        <dbReference type="SAM" id="Phobius"/>
    </source>
</evidence>
<dbReference type="PANTHER" id="PTHR22950">
    <property type="entry name" value="AMINO ACID TRANSPORTER"/>
    <property type="match status" value="1"/>
</dbReference>
<protein>
    <submittedName>
        <fullName evidence="9">Transmembrane amino acid transporter protein-domain-containing protein</fullName>
    </submittedName>
</protein>
<evidence type="ECO:0000313" key="10">
    <source>
        <dbReference type="Proteomes" id="UP000813461"/>
    </source>
</evidence>
<evidence type="ECO:0000256" key="5">
    <source>
        <dbReference type="ARBA" id="ARBA00023136"/>
    </source>
</evidence>
<keyword evidence="3 7" id="KW-0812">Transmembrane</keyword>
<proteinExistence type="inferred from homology"/>
<feature type="transmembrane region" description="Helical" evidence="7">
    <location>
        <begin position="225"/>
        <end position="243"/>
    </location>
</feature>